<comment type="caution">
    <text evidence="2">The sequence shown here is derived from an EMBL/GenBank/DDBJ whole genome shotgun (WGS) entry which is preliminary data.</text>
</comment>
<dbReference type="AlphaFoldDB" id="A0A7J5X921"/>
<evidence type="ECO:0000313" key="3">
    <source>
        <dbReference type="Proteomes" id="UP000518266"/>
    </source>
</evidence>
<name>A0A7J5X921_DISMA</name>
<gene>
    <name evidence="2" type="ORF">F7725_024708</name>
</gene>
<organism evidence="2 3">
    <name type="scientific">Dissostichus mawsoni</name>
    <name type="common">Antarctic cod</name>
    <dbReference type="NCBI Taxonomy" id="36200"/>
    <lineage>
        <taxon>Eukaryota</taxon>
        <taxon>Metazoa</taxon>
        <taxon>Chordata</taxon>
        <taxon>Craniata</taxon>
        <taxon>Vertebrata</taxon>
        <taxon>Euteleostomi</taxon>
        <taxon>Actinopterygii</taxon>
        <taxon>Neopterygii</taxon>
        <taxon>Teleostei</taxon>
        <taxon>Neoteleostei</taxon>
        <taxon>Acanthomorphata</taxon>
        <taxon>Eupercaria</taxon>
        <taxon>Perciformes</taxon>
        <taxon>Notothenioidei</taxon>
        <taxon>Nototheniidae</taxon>
        <taxon>Dissostichus</taxon>
    </lineage>
</organism>
<sequence length="110" mass="11926">MVSCQSVNKLTQVSKEPMEVEVELCAPGGPGMLQTDPHHDSAGPVLSRSLPMVLLLQSLVLMALCFPSASMSQGLPLPERPPPARAERVLQPVAPQRDPPQPALRHRETF</sequence>
<evidence type="ECO:0000256" key="1">
    <source>
        <dbReference type="SAM" id="MobiDB-lite"/>
    </source>
</evidence>
<evidence type="ECO:0000313" key="2">
    <source>
        <dbReference type="EMBL" id="KAF3833504.1"/>
    </source>
</evidence>
<accession>A0A7J5X921</accession>
<feature type="region of interest" description="Disordered" evidence="1">
    <location>
        <begin position="72"/>
        <end position="110"/>
    </location>
</feature>
<dbReference type="EMBL" id="JAAKFY010000026">
    <property type="protein sequence ID" value="KAF3833504.1"/>
    <property type="molecule type" value="Genomic_DNA"/>
</dbReference>
<keyword evidence="3" id="KW-1185">Reference proteome</keyword>
<protein>
    <submittedName>
        <fullName evidence="2">Uncharacterized protein</fullName>
    </submittedName>
</protein>
<dbReference type="Proteomes" id="UP000518266">
    <property type="component" value="Unassembled WGS sequence"/>
</dbReference>
<proteinExistence type="predicted"/>
<reference evidence="2 3" key="1">
    <citation type="submission" date="2020-03" db="EMBL/GenBank/DDBJ databases">
        <title>Dissostichus mawsoni Genome sequencing and assembly.</title>
        <authorList>
            <person name="Park H."/>
        </authorList>
    </citation>
    <scope>NUCLEOTIDE SEQUENCE [LARGE SCALE GENOMIC DNA]</scope>
    <source>
        <strain evidence="2">DM0001</strain>
        <tissue evidence="2">Muscle</tissue>
    </source>
</reference>